<dbReference type="EMBL" id="QRYP01000015">
    <property type="protein sequence ID" value="RGU97264.1"/>
    <property type="molecule type" value="Genomic_DNA"/>
</dbReference>
<dbReference type="AlphaFoldDB" id="A0AA92TSA4"/>
<name>A0AA92TSA4_9BACT</name>
<evidence type="ECO:0000313" key="1">
    <source>
        <dbReference type="EMBL" id="RGU97264.1"/>
    </source>
</evidence>
<dbReference type="Proteomes" id="UP000285236">
    <property type="component" value="Unassembled WGS sequence"/>
</dbReference>
<accession>A0AA92TSA4</accession>
<sequence>MLGMSVLAKYVGICIDSTFFCIGRSLENYIKMPLWSIKRPDYLQCTISGFLQVIL</sequence>
<proteinExistence type="predicted"/>
<gene>
    <name evidence="1" type="ORF">DWW35_07325</name>
</gene>
<reference evidence="1 2" key="1">
    <citation type="submission" date="2018-08" db="EMBL/GenBank/DDBJ databases">
        <title>A genome reference for cultivated species of the human gut microbiota.</title>
        <authorList>
            <person name="Zou Y."/>
            <person name="Xue W."/>
            <person name="Luo G."/>
        </authorList>
    </citation>
    <scope>NUCLEOTIDE SEQUENCE [LARGE SCALE GENOMIC DNA]</scope>
    <source>
        <strain evidence="1 2">AF15-25</strain>
    </source>
</reference>
<organism evidence="1 2">
    <name type="scientific">Segatella copri</name>
    <dbReference type="NCBI Taxonomy" id="165179"/>
    <lineage>
        <taxon>Bacteria</taxon>
        <taxon>Pseudomonadati</taxon>
        <taxon>Bacteroidota</taxon>
        <taxon>Bacteroidia</taxon>
        <taxon>Bacteroidales</taxon>
        <taxon>Prevotellaceae</taxon>
        <taxon>Segatella</taxon>
    </lineage>
</organism>
<protein>
    <submittedName>
        <fullName evidence="1">Uncharacterized protein</fullName>
    </submittedName>
</protein>
<comment type="caution">
    <text evidence="1">The sequence shown here is derived from an EMBL/GenBank/DDBJ whole genome shotgun (WGS) entry which is preliminary data.</text>
</comment>
<evidence type="ECO:0000313" key="2">
    <source>
        <dbReference type="Proteomes" id="UP000285236"/>
    </source>
</evidence>